<dbReference type="InterPro" id="IPR011049">
    <property type="entry name" value="Serralysin-like_metalloprot_C"/>
</dbReference>
<dbReference type="PANTHER" id="PTHR24026:SF126">
    <property type="entry name" value="PROTOCADHERIN FAT 4"/>
    <property type="match status" value="1"/>
</dbReference>
<dbReference type="InterPro" id="IPR003995">
    <property type="entry name" value="RTX_toxin_determinant-A"/>
</dbReference>
<evidence type="ECO:0000259" key="9">
    <source>
        <dbReference type="PROSITE" id="PS50268"/>
    </source>
</evidence>
<dbReference type="PANTHER" id="PTHR24026">
    <property type="entry name" value="FAT ATYPICAL CADHERIN-RELATED"/>
    <property type="match status" value="1"/>
</dbReference>
<keyword evidence="5" id="KW-1133">Transmembrane helix</keyword>
<dbReference type="InterPro" id="IPR011050">
    <property type="entry name" value="Pectin_lyase_fold/virulence"/>
</dbReference>
<dbReference type="Proteomes" id="UP000199392">
    <property type="component" value="Unassembled WGS sequence"/>
</dbReference>
<dbReference type="InterPro" id="IPR012334">
    <property type="entry name" value="Pectin_lyas_fold"/>
</dbReference>
<protein>
    <submittedName>
        <fullName evidence="10">Hemolysin-type calcium-binding repeat-containing protein</fullName>
    </submittedName>
</protein>
<evidence type="ECO:0000256" key="1">
    <source>
        <dbReference type="ARBA" id="ARBA00004370"/>
    </source>
</evidence>
<dbReference type="Gene3D" id="2.150.10.10">
    <property type="entry name" value="Serralysin-like metalloprotease, C-terminal"/>
    <property type="match status" value="6"/>
</dbReference>
<evidence type="ECO:0000256" key="8">
    <source>
        <dbReference type="SAM" id="MobiDB-lite"/>
    </source>
</evidence>
<feature type="domain" description="Cadherin" evidence="9">
    <location>
        <begin position="1920"/>
        <end position="2018"/>
    </location>
</feature>
<dbReference type="SUPFAM" id="SSF51120">
    <property type="entry name" value="beta-Roll"/>
    <property type="match status" value="5"/>
</dbReference>
<dbReference type="PRINTS" id="PR01488">
    <property type="entry name" value="RTXTOXINA"/>
</dbReference>
<dbReference type="SUPFAM" id="SSF51126">
    <property type="entry name" value="Pectin lyase-like"/>
    <property type="match status" value="2"/>
</dbReference>
<comment type="subcellular location">
    <subcellularLocation>
        <location evidence="1">Membrane</location>
    </subcellularLocation>
</comment>
<name>A0A1I6T4C1_9RHOB</name>
<dbReference type="GO" id="GO:0090729">
    <property type="term" value="F:toxin activity"/>
    <property type="evidence" value="ECO:0007669"/>
    <property type="project" value="UniProtKB-KW"/>
</dbReference>
<dbReference type="Gene3D" id="2.160.20.10">
    <property type="entry name" value="Single-stranded right-handed beta-helix, Pectin lyase-like"/>
    <property type="match status" value="2"/>
</dbReference>
<feature type="domain" description="Cadherin" evidence="9">
    <location>
        <begin position="1722"/>
        <end position="1820"/>
    </location>
</feature>
<proteinExistence type="predicted"/>
<dbReference type="InterPro" id="IPR002126">
    <property type="entry name" value="Cadherin-like_dom"/>
</dbReference>
<feature type="compositionally biased region" description="Acidic residues" evidence="8">
    <location>
        <begin position="358"/>
        <end position="370"/>
    </location>
</feature>
<dbReference type="SMART" id="SM00710">
    <property type="entry name" value="PbH1"/>
    <property type="match status" value="9"/>
</dbReference>
<dbReference type="PROSITE" id="PS50268">
    <property type="entry name" value="CADHERIN_2"/>
    <property type="match status" value="4"/>
</dbReference>
<keyword evidence="4" id="KW-0677">Repeat</keyword>
<keyword evidence="3" id="KW-0812">Transmembrane</keyword>
<evidence type="ECO:0000313" key="11">
    <source>
        <dbReference type="Proteomes" id="UP000199392"/>
    </source>
</evidence>
<keyword evidence="7" id="KW-0472">Membrane</keyword>
<dbReference type="GO" id="GO:0005509">
    <property type="term" value="F:calcium ion binding"/>
    <property type="evidence" value="ECO:0007669"/>
    <property type="project" value="InterPro"/>
</dbReference>
<dbReference type="STRING" id="311180.SAMN04488050_105290"/>
<feature type="compositionally biased region" description="Acidic residues" evidence="8">
    <location>
        <begin position="1383"/>
        <end position="1397"/>
    </location>
</feature>
<dbReference type="SMART" id="SM00112">
    <property type="entry name" value="CA"/>
    <property type="match status" value="4"/>
</dbReference>
<dbReference type="EMBL" id="FOZW01000005">
    <property type="protein sequence ID" value="SFS84003.1"/>
    <property type="molecule type" value="Genomic_DNA"/>
</dbReference>
<evidence type="ECO:0000256" key="5">
    <source>
        <dbReference type="ARBA" id="ARBA00022989"/>
    </source>
</evidence>
<dbReference type="InterPro" id="IPR001343">
    <property type="entry name" value="Hemolysn_Ca-bd"/>
</dbReference>
<dbReference type="Pfam" id="PF00028">
    <property type="entry name" value="Cadherin"/>
    <property type="match status" value="3"/>
</dbReference>
<evidence type="ECO:0000256" key="7">
    <source>
        <dbReference type="ARBA" id="ARBA00023136"/>
    </source>
</evidence>
<keyword evidence="11" id="KW-1185">Reference proteome</keyword>
<dbReference type="Pfam" id="PF00353">
    <property type="entry name" value="HemolysinCabind"/>
    <property type="match status" value="8"/>
</dbReference>
<dbReference type="GO" id="GO:0005576">
    <property type="term" value="C:extracellular region"/>
    <property type="evidence" value="ECO:0007669"/>
    <property type="project" value="InterPro"/>
</dbReference>
<dbReference type="CDD" id="cd11304">
    <property type="entry name" value="Cadherin_repeat"/>
    <property type="match status" value="4"/>
</dbReference>
<dbReference type="Gene3D" id="2.60.40.60">
    <property type="entry name" value="Cadherins"/>
    <property type="match status" value="4"/>
</dbReference>
<evidence type="ECO:0000256" key="2">
    <source>
        <dbReference type="ARBA" id="ARBA00022656"/>
    </source>
</evidence>
<accession>A0A1I6T4C1</accession>
<feature type="region of interest" description="Disordered" evidence="8">
    <location>
        <begin position="1348"/>
        <end position="1403"/>
    </location>
</feature>
<dbReference type="PROSITE" id="PS00330">
    <property type="entry name" value="HEMOLYSIN_CALCIUM"/>
    <property type="match status" value="9"/>
</dbReference>
<feature type="domain" description="Cadherin" evidence="9">
    <location>
        <begin position="1828"/>
        <end position="1925"/>
    </location>
</feature>
<dbReference type="InterPro" id="IPR006626">
    <property type="entry name" value="PbH1"/>
</dbReference>
<organism evidence="10 11">
    <name type="scientific">Alloyangia pacifica</name>
    <dbReference type="NCBI Taxonomy" id="311180"/>
    <lineage>
        <taxon>Bacteria</taxon>
        <taxon>Pseudomonadati</taxon>
        <taxon>Pseudomonadota</taxon>
        <taxon>Alphaproteobacteria</taxon>
        <taxon>Rhodobacterales</taxon>
        <taxon>Roseobacteraceae</taxon>
        <taxon>Alloyangia</taxon>
    </lineage>
</organism>
<evidence type="ECO:0000313" key="10">
    <source>
        <dbReference type="EMBL" id="SFS84003.1"/>
    </source>
</evidence>
<dbReference type="InterPro" id="IPR018511">
    <property type="entry name" value="Hemolysin-typ_Ca-bd_CS"/>
</dbReference>
<reference evidence="11" key="1">
    <citation type="submission" date="2016-10" db="EMBL/GenBank/DDBJ databases">
        <authorList>
            <person name="Varghese N."/>
            <person name="Submissions S."/>
        </authorList>
    </citation>
    <scope>NUCLEOTIDE SEQUENCE [LARGE SCALE GENOMIC DNA]</scope>
    <source>
        <strain evidence="11">DSM 26894</strain>
    </source>
</reference>
<evidence type="ECO:0000256" key="3">
    <source>
        <dbReference type="ARBA" id="ARBA00022692"/>
    </source>
</evidence>
<dbReference type="PRINTS" id="PR00205">
    <property type="entry name" value="CADHERIN"/>
</dbReference>
<dbReference type="PRINTS" id="PR00313">
    <property type="entry name" value="CABNDNGRPT"/>
</dbReference>
<dbReference type="SUPFAM" id="SSF49313">
    <property type="entry name" value="Cadherin-like"/>
    <property type="match status" value="4"/>
</dbReference>
<evidence type="ECO:0000256" key="6">
    <source>
        <dbReference type="ARBA" id="ARBA00023026"/>
    </source>
</evidence>
<dbReference type="InterPro" id="IPR015919">
    <property type="entry name" value="Cadherin-like_sf"/>
</dbReference>
<gene>
    <name evidence="10" type="ORF">SAMN04488050_105290</name>
</gene>
<keyword evidence="2" id="KW-0800">Toxin</keyword>
<feature type="region of interest" description="Disordered" evidence="8">
    <location>
        <begin position="350"/>
        <end position="376"/>
    </location>
</feature>
<keyword evidence="6" id="KW-0843">Virulence</keyword>
<feature type="domain" description="Cadherin" evidence="9">
    <location>
        <begin position="1610"/>
        <end position="1715"/>
    </location>
</feature>
<dbReference type="GO" id="GO:0007156">
    <property type="term" value="P:homophilic cell adhesion via plasma membrane adhesion molecules"/>
    <property type="evidence" value="ECO:0007669"/>
    <property type="project" value="InterPro"/>
</dbReference>
<evidence type="ECO:0000256" key="4">
    <source>
        <dbReference type="ARBA" id="ARBA00022737"/>
    </source>
</evidence>
<sequence length="2303" mass="233362">MSIIFVDGSYTGAGTPNGGELTPFQSIAAALAVAADGDTIQVASGVYAENLLVNKAVSIVGAADESGAPTVQVGTGSGAAITVSAEVEGGTVGLQNLVTDGGSNGIRVASTAELKELAISNVSISNASGSGFELNDAEGVAAVSIEGSEFVRNALGGSNGTGDIVIFQYHGDVTLSEVTVTGAEQGTTPRADNAIQISGFEQSSYDVLEPIGSVTIDGVHVTGDYDKPHLAIQGYTDLSGLTIGESSLSGASGWGVLAFIDPIADGTTDAVSATPGRPGAYDGSGAATSTLDLSGLTVVNSDLTAELDVFVRGLAAADIQTGTEGRDALNIFSENDEDLGGNDVLSGLGGDDTLFGGDGDDTLDGGEGTDEMTGGAGNDVYVAEAGDTVIEAEDEGVDTVLTKDTYTLGENVENLVLMDAAENAEDFEDFDLGAITDGENDWAVNSTANSDQAVVTDPEDGDNQVFKISSDPSSGAFAGPYTPGLDVAAGESSTSAGADSMQIGFTFRAVDPDPSDNATLEVDFGTEGATDRNNFMRIENTGDGLRIAVSDPLADGNWQTGDTLNDFSAFTGNTTLIEGVDPTVEHRLIMVMRFNDGADNDVVDFYLDDLYIGSSTSFENYRDFYGSGDHDANAEANQVSRLFFRTSAAGAETDGAGGLNEGFYFDDISYSTFDAAGPSGTGNTLDNTITGNSGANLLSGLGGDDSLSGGLGNDTLEGGEGDDVLDGGLGNDSLVGGAGTDVALMSGARSDYDITRNPDGSYSVTRIADQSIDHLTGVEGVLFEDGITYELDANSPDFTGAFLRFSADFETDASAFVANGSTVALEASGSNGVDSADGGSHLRISESDSGGAFTRFDGYRTSDDEGVVTKIAIYLDTGMAAGEGFDYSVAANSQGTNAHLRDFIFHVTQDATTGELLVGASNNSNYDPINNLETGNHAVIDASGWYTFEHKFYENADGELEVAMNVYDASGAWVFTEVRAAGDDWDSFGGNRYGWFTNVDVTGGIAVDSLTLATLDQGPVQLVQGNVILGQFDTIQEAIDAAGAGDTIRVAAGNYAEQLVIDKAITIEGAEGAVLSPTSGAAITLSGDLGGGDVAIGGLDIVDGGSATYGVFVTDGANVGELSLTDLSISGFAGYGIRSSDGGTPEVPTLDALTVTDVEMSNNGTGGSNGASHIKLFGFDGDATFTNLTIDGEDEATPQSQRPDNAIEITGAINSDGNANPAPAHPPASGNIVFANVVITGSYHKNPLAIFHFADILGLDIQSLDLSDAQSNWGPLLNIDGITSETIDASGFVIVFPEGTPEGMLLTELQAEKTGQGVVVDTAIIGTSAADSLHGKSGNDSLYGGDGDDALYGGNKPGNEFDDGEGDDALYGGAGNDSAYGGEGDDTLDGGEGDDVLEGGNGADELFGGADNDTLIGGGSADLLDGGFGDDLINAGGGRDIIFFSAGQDTVNGGAGQDTLVLLGTAADYSIDLLGSGSYRITRASDGAVTLAESIENLSFQPADPIDAVDDAFTVDAGGVRTLDVLANDGGAGMVLAATVQAPGLGIASASGDGGAVEYDLTSAYQYLDEGQSEEVEILYLLSDGGSSSDVALATVTVEGVADDVGAISDSDTAANEVAEGLSAGAEVGLTALAVDPDQGSTVTYSLVDNADGAFVIDSATGVVTTAQELDREGAGGATREITVLATSSDGSTSEQSFTIAVTDANDNGVSVPVDDDGAPNSVAEGAANGTLVGITALAADPDVADSVSYSLTDDAGGAFQIDNATGVVSVLNGTLIDREADATLEITVLATSSDGSTETETFVIAIQDVDEADVTAPVDVVGAPGGSVLENASVGTAVGITVSASDADATQNGITYSLVDDDGGRFLISSTTGEVLVAGAIDREEGPSRSITVRATSQDGSFADTTFEIAVQDVNEFSVSAPVDVDTAENAVGAAPSVGDYTGITVTAGDADATTNAVSYSLLTGASEFDIDATTGAITVGAGFDASGPVTRSVTVQALSADGSTATSTFDISVGDVFNIIDGTEDRDNLGGTAGRDVINGFVEADRLYGEEGDDVLNGGAGKDLLDGGEGDDQMAGGLDNDDYYVDSSGDVVIEAAGEGDRDTVFSTVSITALWDNVEYAELLGSDDLTAMGNDLDNRIEGNDGNNWLEGGLGRDKLYGEDGNDTLVGGEDVDLLFGGDGDDLLIGNAGRNVLTGGSGADTFQFITTPADASTYDRIKDFSSVDGDKLSFSSSAFSGLSGPVLAGQLVMGTGALDADDRLIFDGQSNKLYYDADGVGGADQQLIARIDDVTSLTVDDFVIV</sequence>
<dbReference type="GO" id="GO:0005886">
    <property type="term" value="C:plasma membrane"/>
    <property type="evidence" value="ECO:0007669"/>
    <property type="project" value="UniProtKB-SubCell"/>
</dbReference>